<evidence type="ECO:0008006" key="4">
    <source>
        <dbReference type="Google" id="ProtNLM"/>
    </source>
</evidence>
<feature type="transmembrane region" description="Helical" evidence="1">
    <location>
        <begin position="317"/>
        <end position="336"/>
    </location>
</feature>
<dbReference type="EMBL" id="CAJFDH010000003">
    <property type="protein sequence ID" value="CAD5214794.1"/>
    <property type="molecule type" value="Genomic_DNA"/>
</dbReference>
<dbReference type="EMBL" id="CAJFCW020000003">
    <property type="protein sequence ID" value="CAG9103273.1"/>
    <property type="molecule type" value="Genomic_DNA"/>
</dbReference>
<keyword evidence="1" id="KW-0812">Transmembrane</keyword>
<gene>
    <name evidence="2" type="ORF">BOKJ2_LOCUS5771</name>
</gene>
<dbReference type="AlphaFoldDB" id="A0A811KI14"/>
<feature type="transmembrane region" description="Helical" evidence="1">
    <location>
        <begin position="250"/>
        <end position="272"/>
    </location>
</feature>
<dbReference type="OrthoDB" id="5816969at2759"/>
<evidence type="ECO:0000313" key="2">
    <source>
        <dbReference type="EMBL" id="CAD5214794.1"/>
    </source>
</evidence>
<evidence type="ECO:0000313" key="3">
    <source>
        <dbReference type="Proteomes" id="UP000614601"/>
    </source>
</evidence>
<keyword evidence="1" id="KW-1133">Transmembrane helix</keyword>
<feature type="transmembrane region" description="Helical" evidence="1">
    <location>
        <begin position="218"/>
        <end position="238"/>
    </location>
</feature>
<name>A0A811KI14_9BILA</name>
<organism evidence="2 3">
    <name type="scientific">Bursaphelenchus okinawaensis</name>
    <dbReference type="NCBI Taxonomy" id="465554"/>
    <lineage>
        <taxon>Eukaryota</taxon>
        <taxon>Metazoa</taxon>
        <taxon>Ecdysozoa</taxon>
        <taxon>Nematoda</taxon>
        <taxon>Chromadorea</taxon>
        <taxon>Rhabditida</taxon>
        <taxon>Tylenchina</taxon>
        <taxon>Tylenchomorpha</taxon>
        <taxon>Aphelenchoidea</taxon>
        <taxon>Aphelenchoididae</taxon>
        <taxon>Bursaphelenchus</taxon>
    </lineage>
</organism>
<dbReference type="Proteomes" id="UP000614601">
    <property type="component" value="Unassembled WGS sequence"/>
</dbReference>
<evidence type="ECO:0000256" key="1">
    <source>
        <dbReference type="SAM" id="Phobius"/>
    </source>
</evidence>
<keyword evidence="3" id="KW-1185">Reference proteome</keyword>
<feature type="transmembrane region" description="Helical" evidence="1">
    <location>
        <begin position="342"/>
        <end position="362"/>
    </location>
</feature>
<accession>A0A811KI14</accession>
<sequence>MESSSHSLELIDRYIKSLSHQDIVAILNPLRCQLISEDSVLNLNIINNSTDSLNKGFTIREFLNHLGPNWKKWIHRYRYSLAEVQVSTHTPMEVTPHIKMGGFDSIDIPPTDFVVNFIEKLNKHKKRRLLNCARDGILSDESFLNVNTYLGPDRVQVSMKKVVETMKTWELGEVAVFENRSILYKMYKLCHVSSANFDEAKKADLDVRSLMCGRIKLPVYYTITFFVLLLSLFGGHIWSNIVNYEEMETLSTGLSIGIVVLASIILAAQLYLGAQIIAFLCCCETNQHQLCVVKPCWSKVQLYFGVMMFYKCRIRCLKALHFLFMWYTVGLIIYAHEYALNIYPGLFCMLANGFCYIVFCRISRFLYSCNRDEDPKNLYAR</sequence>
<dbReference type="Proteomes" id="UP000783686">
    <property type="component" value="Unassembled WGS sequence"/>
</dbReference>
<reference evidence="2" key="1">
    <citation type="submission" date="2020-09" db="EMBL/GenBank/DDBJ databases">
        <authorList>
            <person name="Kikuchi T."/>
        </authorList>
    </citation>
    <scope>NUCLEOTIDE SEQUENCE</scope>
    <source>
        <strain evidence="2">SH1</strain>
    </source>
</reference>
<keyword evidence="1" id="KW-0472">Membrane</keyword>
<comment type="caution">
    <text evidence="2">The sequence shown here is derived from an EMBL/GenBank/DDBJ whole genome shotgun (WGS) entry which is preliminary data.</text>
</comment>
<protein>
    <recommendedName>
        <fullName evidence="4">Transmembrane protein</fullName>
    </recommendedName>
</protein>
<proteinExistence type="predicted"/>